<evidence type="ECO:0000256" key="1">
    <source>
        <dbReference type="ARBA" id="ARBA00009437"/>
    </source>
</evidence>
<keyword evidence="4" id="KW-0804">Transcription</keyword>
<dbReference type="CDD" id="cd08422">
    <property type="entry name" value="PBP2_CrgA_like"/>
    <property type="match status" value="1"/>
</dbReference>
<dbReference type="InterPro" id="IPR036388">
    <property type="entry name" value="WH-like_DNA-bd_sf"/>
</dbReference>
<accession>A0AAI8K8E4</accession>
<dbReference type="Pfam" id="PF00126">
    <property type="entry name" value="HTH_1"/>
    <property type="match status" value="1"/>
</dbReference>
<keyword evidence="7" id="KW-1185">Reference proteome</keyword>
<dbReference type="EMBL" id="CP031641">
    <property type="protein sequence ID" value="AXO87007.1"/>
    <property type="molecule type" value="Genomic_DNA"/>
</dbReference>
<dbReference type="PROSITE" id="PS50931">
    <property type="entry name" value="HTH_LYSR"/>
    <property type="match status" value="1"/>
</dbReference>
<dbReference type="Gene3D" id="3.40.190.290">
    <property type="match status" value="1"/>
</dbReference>
<evidence type="ECO:0000256" key="2">
    <source>
        <dbReference type="ARBA" id="ARBA00023015"/>
    </source>
</evidence>
<dbReference type="FunFam" id="1.10.10.10:FF:000001">
    <property type="entry name" value="LysR family transcriptional regulator"/>
    <property type="match status" value="1"/>
</dbReference>
<evidence type="ECO:0000256" key="4">
    <source>
        <dbReference type="ARBA" id="ARBA00023163"/>
    </source>
</evidence>
<reference evidence="6 7" key="1">
    <citation type="submission" date="2018-08" db="EMBL/GenBank/DDBJ databases">
        <authorList>
            <person name="Lee Y."/>
            <person name="Kakembo D."/>
        </authorList>
    </citation>
    <scope>NUCLEOTIDE SEQUENCE [LARGE SCALE GENOMIC DNA]</scope>
    <source>
        <strain evidence="6 7">JBCS1880</strain>
    </source>
</reference>
<name>A0AAI8K8E4_9PSED</name>
<keyword evidence="3" id="KW-0238">DNA-binding</keyword>
<evidence type="ECO:0000313" key="6">
    <source>
        <dbReference type="EMBL" id="AXO87007.1"/>
    </source>
</evidence>
<sequence length="302" mass="33702">MDQLSAMHTFRRVVDLGSFSAAASQAGVSHTVLSRQVKNLERALGTQLLTRTTRRLHPTEAGLLFYRHCVLILDQVQAMTLELSEHQLQPTGTLRLSVGSAFGDLELGRWLPDFVEQYPHLHVELNCTDRFVDLLEEEVDVCLRVTDHLPDSSLVARLLTPSPVLLVAAPGYLERQGSPSTPEALSTHPMLGYSRLQQPQRLTLSAADGSRRDVLMPRRLSANSPMALRAAAIGGLGIASFDRFIVDDALRDGRLVPVLRDWHLPGRNLYAVYPHSRYLAPKVRALIDYAQQYYATTRWGCD</sequence>
<evidence type="ECO:0000313" key="7">
    <source>
        <dbReference type="Proteomes" id="UP000258127"/>
    </source>
</evidence>
<dbReference type="GO" id="GO:0003677">
    <property type="term" value="F:DNA binding"/>
    <property type="evidence" value="ECO:0007669"/>
    <property type="project" value="UniProtKB-KW"/>
</dbReference>
<protein>
    <submittedName>
        <fullName evidence="6">LysR family transcriptional regulator</fullName>
    </submittedName>
</protein>
<dbReference type="SUPFAM" id="SSF46785">
    <property type="entry name" value="Winged helix' DNA-binding domain"/>
    <property type="match status" value="1"/>
</dbReference>
<dbReference type="InterPro" id="IPR036390">
    <property type="entry name" value="WH_DNA-bd_sf"/>
</dbReference>
<dbReference type="Proteomes" id="UP000258127">
    <property type="component" value="Chromosome"/>
</dbReference>
<evidence type="ECO:0000259" key="5">
    <source>
        <dbReference type="PROSITE" id="PS50931"/>
    </source>
</evidence>
<evidence type="ECO:0000256" key="3">
    <source>
        <dbReference type="ARBA" id="ARBA00023125"/>
    </source>
</evidence>
<dbReference type="Gene3D" id="1.10.10.10">
    <property type="entry name" value="Winged helix-like DNA-binding domain superfamily/Winged helix DNA-binding domain"/>
    <property type="match status" value="1"/>
</dbReference>
<dbReference type="InterPro" id="IPR000847">
    <property type="entry name" value="LysR_HTH_N"/>
</dbReference>
<dbReference type="RefSeq" id="WP_116887543.1">
    <property type="nucleotide sequence ID" value="NZ_CP031641.1"/>
</dbReference>
<dbReference type="InterPro" id="IPR005119">
    <property type="entry name" value="LysR_subst-bd"/>
</dbReference>
<dbReference type="Pfam" id="PF03466">
    <property type="entry name" value="LysR_substrate"/>
    <property type="match status" value="1"/>
</dbReference>
<feature type="domain" description="HTH lysR-type" evidence="5">
    <location>
        <begin position="1"/>
        <end position="59"/>
    </location>
</feature>
<comment type="similarity">
    <text evidence="1">Belongs to the LysR transcriptional regulatory family.</text>
</comment>
<proteinExistence type="inferred from homology"/>
<gene>
    <name evidence="6" type="ORF">DZC75_02905</name>
</gene>
<dbReference type="PANTHER" id="PTHR30537">
    <property type="entry name" value="HTH-TYPE TRANSCRIPTIONAL REGULATOR"/>
    <property type="match status" value="1"/>
</dbReference>
<keyword evidence="2" id="KW-0805">Transcription regulation</keyword>
<dbReference type="AlphaFoldDB" id="A0AAI8K8E4"/>
<organism evidence="6 7">
    <name type="scientific">Pseudomonas parafulva</name>
    <dbReference type="NCBI Taxonomy" id="157782"/>
    <lineage>
        <taxon>Bacteria</taxon>
        <taxon>Pseudomonadati</taxon>
        <taxon>Pseudomonadota</taxon>
        <taxon>Gammaproteobacteria</taxon>
        <taxon>Pseudomonadales</taxon>
        <taxon>Pseudomonadaceae</taxon>
        <taxon>Pseudomonas</taxon>
    </lineage>
</organism>
<dbReference type="SUPFAM" id="SSF53850">
    <property type="entry name" value="Periplasmic binding protein-like II"/>
    <property type="match status" value="1"/>
</dbReference>
<dbReference type="PANTHER" id="PTHR30537:SF5">
    <property type="entry name" value="HTH-TYPE TRANSCRIPTIONAL ACTIVATOR TTDR-RELATED"/>
    <property type="match status" value="1"/>
</dbReference>
<dbReference type="InterPro" id="IPR058163">
    <property type="entry name" value="LysR-type_TF_proteobact-type"/>
</dbReference>
<dbReference type="GO" id="GO:0003700">
    <property type="term" value="F:DNA-binding transcription factor activity"/>
    <property type="evidence" value="ECO:0007669"/>
    <property type="project" value="InterPro"/>
</dbReference>